<comment type="caution">
    <text evidence="1">The sequence shown here is derived from an EMBL/GenBank/DDBJ whole genome shotgun (WGS) entry which is preliminary data.</text>
</comment>
<accession>A0A2U1BIV3</accession>
<dbReference type="OrthoDB" id="9778918at2"/>
<gene>
    <name evidence="1" type="ORF">C7373_106102</name>
</gene>
<dbReference type="EMBL" id="QEKK01000006">
    <property type="protein sequence ID" value="PVY48595.1"/>
    <property type="molecule type" value="Genomic_DNA"/>
</dbReference>
<sequence>MILQALVNYYEQLALRGEISKPGWQEAKVSFALNLSGDGGLLNVLPLKTEDRQGKRTVERLPKIQVPVQEKKASGIASNFLCENAAYLLGLDAKGKPERTKKCFAACRERHLALLDGVDGPVMQCLVTGERAPVARLHAAVKGVPGAQPTGASIVSFNAPAYESYGHDDEQGLNAPVSEYAAFAYTTALNRLLGDRDHRLLLGDAVVVFWAEDADPVYTDIFALSMDPQEEGQKTLRDILTKLSDRRPVAEGVDVKVPFYVLGLSHNAARLSIRFFLRDSFGGFLENIRRHYERLEIVKAGFEPEYLSPYWMLRETVHSASSDKVPSPVMAGAVLRAVLTGAPYPAALYVNTMLRVRAERSVIRGKAAILKACLLTRPHNDSYKEVLTVALNEQSDYTPYVLGRVFSLLENIQESTGGATTVKDRYFNSACATPGTVFPLLLRLKNSHMRVLKREKAGLAVTLERELGGLLNQIDEFPKRLSLEEQGTFLLGYYHQTQKRYEKKEDKSHV</sequence>
<name>A0A2U1BIV3_9FIRM</name>
<reference evidence="1 2" key="1">
    <citation type="submission" date="2018-04" db="EMBL/GenBank/DDBJ databases">
        <title>Genomic Encyclopedia of Type Strains, Phase IV (KMG-IV): sequencing the most valuable type-strain genomes for metagenomic binning, comparative biology and taxonomic classification.</title>
        <authorList>
            <person name="Goeker M."/>
        </authorList>
    </citation>
    <scope>NUCLEOTIDE SEQUENCE [LARGE SCALE GENOMIC DNA]</scope>
    <source>
        <strain evidence="1 2">DSM 26588</strain>
    </source>
</reference>
<protein>
    <submittedName>
        <fullName evidence="1">CRISPR-associated protein Cas8c/Csd1 subtype I-C</fullName>
    </submittedName>
</protein>
<dbReference type="GeneID" id="93228406"/>
<proteinExistence type="predicted"/>
<evidence type="ECO:0000313" key="1">
    <source>
        <dbReference type="EMBL" id="PVY48595.1"/>
    </source>
</evidence>
<organism evidence="1 2">
    <name type="scientific">Intestinimonas butyriciproducens</name>
    <dbReference type="NCBI Taxonomy" id="1297617"/>
    <lineage>
        <taxon>Bacteria</taxon>
        <taxon>Bacillati</taxon>
        <taxon>Bacillota</taxon>
        <taxon>Clostridia</taxon>
        <taxon>Eubacteriales</taxon>
        <taxon>Intestinimonas</taxon>
    </lineage>
</organism>
<evidence type="ECO:0000313" key="2">
    <source>
        <dbReference type="Proteomes" id="UP000245778"/>
    </source>
</evidence>
<dbReference type="RefSeq" id="WP_075704387.1">
    <property type="nucleotide sequence ID" value="NZ_CP011524.1"/>
</dbReference>
<dbReference type="Proteomes" id="UP000245778">
    <property type="component" value="Unassembled WGS sequence"/>
</dbReference>
<dbReference type="AlphaFoldDB" id="A0A2U1BIV3"/>
<dbReference type="NCBIfam" id="TIGR01863">
    <property type="entry name" value="cas_Csd1"/>
    <property type="match status" value="1"/>
</dbReference>
<dbReference type="Pfam" id="PF09709">
    <property type="entry name" value="Cas_Csd1"/>
    <property type="match status" value="2"/>
</dbReference>
<dbReference type="InterPro" id="IPR010144">
    <property type="entry name" value="CRISPR-assoc_prot_Csd1-typ"/>
</dbReference>